<evidence type="ECO:0000256" key="7">
    <source>
        <dbReference type="ARBA" id="ARBA00023237"/>
    </source>
</evidence>
<dbReference type="InterPro" id="IPR005017">
    <property type="entry name" value="OMPP1/FadL/TodX"/>
</dbReference>
<dbReference type="PANTHER" id="PTHR35093">
    <property type="entry name" value="OUTER MEMBRANE PROTEIN NMB0088-RELATED"/>
    <property type="match status" value="1"/>
</dbReference>
<keyword evidence="7" id="KW-0998">Cell outer membrane</keyword>
<keyword evidence="3" id="KW-1134">Transmembrane beta strand</keyword>
<feature type="chain" id="PRO_5041936855" evidence="8">
    <location>
        <begin position="21"/>
        <end position="421"/>
    </location>
</feature>
<dbReference type="Gene3D" id="2.40.160.60">
    <property type="entry name" value="Outer membrane protein transport protein (OMPP1/FadL/TodX)"/>
    <property type="match status" value="1"/>
</dbReference>
<comment type="subcellular location">
    <subcellularLocation>
        <location evidence="1">Cell outer membrane</location>
        <topology evidence="1">Multi-pass membrane protein</topology>
    </subcellularLocation>
</comment>
<keyword evidence="10" id="KW-1185">Reference proteome</keyword>
<organism evidence="9 10">
    <name type="scientific">Stygiobacter electus</name>
    <dbReference type="NCBI Taxonomy" id="3032292"/>
    <lineage>
        <taxon>Bacteria</taxon>
        <taxon>Pseudomonadati</taxon>
        <taxon>Ignavibacteriota</taxon>
        <taxon>Ignavibacteria</taxon>
        <taxon>Ignavibacteriales</taxon>
        <taxon>Melioribacteraceae</taxon>
        <taxon>Stygiobacter</taxon>
    </lineage>
</organism>
<dbReference type="EMBL" id="JARGDL010000004">
    <property type="protein sequence ID" value="MDF1611456.1"/>
    <property type="molecule type" value="Genomic_DNA"/>
</dbReference>
<feature type="signal peptide" evidence="8">
    <location>
        <begin position="1"/>
        <end position="20"/>
    </location>
</feature>
<accession>A0AAE3NV26</accession>
<keyword evidence="5 8" id="KW-0732">Signal</keyword>
<evidence type="ECO:0000256" key="2">
    <source>
        <dbReference type="ARBA" id="ARBA00008163"/>
    </source>
</evidence>
<evidence type="ECO:0000256" key="1">
    <source>
        <dbReference type="ARBA" id="ARBA00004571"/>
    </source>
</evidence>
<evidence type="ECO:0000256" key="8">
    <source>
        <dbReference type="SAM" id="SignalP"/>
    </source>
</evidence>
<sequence length="421" mass="46371">MKKLLTLLVACSFFTSISFAGGFQINEQGARAMSLAGAFAGLANDPSAIYFNPAGIVQLKGTKFYFGTTTISPIVSFTLGENEKARDYEMKGQLFTPINFYATQQLSNKLFVGLGVNNQFGLGTKWDANWVGRYLAVNTDIRTFFFTPVVAYKLFDNLSVSVGGSFVMGDVTIERKAPNPNPTQQEPMISMQGNSTGFGFNAGLLFKASENLQLGLSYRSEVKLDFSGTATSTPATFTHPLLKINLPFPNGDITAPLTTPQNITFGLAYMPQKDLTLTADFQYVGWKSYDKLEVTFKTYDLDLNPANGQQNVSTAIRDYQNTFILRGGLEYTMNDNLQLRAGLLYDKNPVKTEYVDPTLPDADRLGFNIGFGGKLTDKLGIDFAYMLLTFQDRKVTGSVLKFNGTYSNTAHLFGFSLSYSL</sequence>
<dbReference type="Proteomes" id="UP001221302">
    <property type="component" value="Unassembled WGS sequence"/>
</dbReference>
<dbReference type="Pfam" id="PF03349">
    <property type="entry name" value="Toluene_X"/>
    <property type="match status" value="1"/>
</dbReference>
<dbReference type="PANTHER" id="PTHR35093:SF8">
    <property type="entry name" value="OUTER MEMBRANE PROTEIN NMB0088-RELATED"/>
    <property type="match status" value="1"/>
</dbReference>
<evidence type="ECO:0000313" key="9">
    <source>
        <dbReference type="EMBL" id="MDF1611456.1"/>
    </source>
</evidence>
<comment type="caution">
    <text evidence="9">The sequence shown here is derived from an EMBL/GenBank/DDBJ whole genome shotgun (WGS) entry which is preliminary data.</text>
</comment>
<reference evidence="9" key="1">
    <citation type="submission" date="2023-03" db="EMBL/GenBank/DDBJ databases">
        <title>Stygiobacter electus gen. nov., sp. nov., facultatively anaerobic thermotolerant bacterium of the class Ignavibacteria from a well of Yessentuki mineral water deposit.</title>
        <authorList>
            <person name="Podosokorskaya O.A."/>
            <person name="Elcheninov A.G."/>
            <person name="Petrova N.F."/>
            <person name="Zavarzina D.G."/>
            <person name="Kublanov I.V."/>
            <person name="Merkel A.Y."/>
        </authorList>
    </citation>
    <scope>NUCLEOTIDE SEQUENCE</scope>
    <source>
        <strain evidence="9">09-Me</strain>
    </source>
</reference>
<dbReference type="AlphaFoldDB" id="A0AAE3NV26"/>
<evidence type="ECO:0000256" key="5">
    <source>
        <dbReference type="ARBA" id="ARBA00022729"/>
    </source>
</evidence>
<dbReference type="RefSeq" id="WP_321535223.1">
    <property type="nucleotide sequence ID" value="NZ_JARGDL010000004.1"/>
</dbReference>
<keyword evidence="4" id="KW-0812">Transmembrane</keyword>
<proteinExistence type="inferred from homology"/>
<evidence type="ECO:0000256" key="6">
    <source>
        <dbReference type="ARBA" id="ARBA00023136"/>
    </source>
</evidence>
<evidence type="ECO:0000256" key="4">
    <source>
        <dbReference type="ARBA" id="ARBA00022692"/>
    </source>
</evidence>
<protein>
    <submittedName>
        <fullName evidence="9">Outer membrane protein transport protein</fullName>
    </submittedName>
</protein>
<comment type="similarity">
    <text evidence="2">Belongs to the OmpP1/FadL family.</text>
</comment>
<name>A0AAE3NV26_9BACT</name>
<evidence type="ECO:0000256" key="3">
    <source>
        <dbReference type="ARBA" id="ARBA00022452"/>
    </source>
</evidence>
<dbReference type="GO" id="GO:0009279">
    <property type="term" value="C:cell outer membrane"/>
    <property type="evidence" value="ECO:0007669"/>
    <property type="project" value="UniProtKB-SubCell"/>
</dbReference>
<keyword evidence="6" id="KW-0472">Membrane</keyword>
<dbReference type="GO" id="GO:0015483">
    <property type="term" value="F:long-chain fatty acid transporting porin activity"/>
    <property type="evidence" value="ECO:0007669"/>
    <property type="project" value="TreeGrafter"/>
</dbReference>
<dbReference type="SUPFAM" id="SSF56935">
    <property type="entry name" value="Porins"/>
    <property type="match status" value="1"/>
</dbReference>
<evidence type="ECO:0000313" key="10">
    <source>
        <dbReference type="Proteomes" id="UP001221302"/>
    </source>
</evidence>
<gene>
    <name evidence="9" type="ORF">P0M35_04785</name>
</gene>